<comment type="catalytic activity">
    <reaction evidence="5">
        <text>diphosphate + H2O = 2 phosphate + H(+)</text>
        <dbReference type="Rhea" id="RHEA:24576"/>
        <dbReference type="ChEBI" id="CHEBI:15377"/>
        <dbReference type="ChEBI" id="CHEBI:15378"/>
        <dbReference type="ChEBI" id="CHEBI:33019"/>
        <dbReference type="ChEBI" id="CHEBI:43474"/>
        <dbReference type="EC" id="3.6.1.1"/>
    </reaction>
</comment>
<evidence type="ECO:0000256" key="2">
    <source>
        <dbReference type="ARBA" id="ARBA00022723"/>
    </source>
</evidence>
<comment type="caution">
    <text evidence="6">The sequence shown here is derived from an EMBL/GenBank/DDBJ whole genome shotgun (WGS) entry which is preliminary data.</text>
</comment>
<evidence type="ECO:0000313" key="6">
    <source>
        <dbReference type="EMBL" id="MDX8128210.1"/>
    </source>
</evidence>
<reference evidence="6 7" key="1">
    <citation type="submission" date="2023-11" db="EMBL/GenBank/DDBJ databases">
        <authorList>
            <person name="Ouyang M.-Y."/>
        </authorList>
    </citation>
    <scope>NUCLEOTIDE SEQUENCE [LARGE SCALE GENOMIC DNA]</scope>
    <source>
        <strain evidence="6 7">OY6</strain>
    </source>
</reference>
<keyword evidence="7" id="KW-1185">Reference proteome</keyword>
<dbReference type="EMBL" id="JAXARY010000011">
    <property type="protein sequence ID" value="MDX8128210.1"/>
    <property type="molecule type" value="Genomic_DNA"/>
</dbReference>
<dbReference type="Proteomes" id="UP001284537">
    <property type="component" value="Unassembled WGS sequence"/>
</dbReference>
<dbReference type="HAMAP" id="MF_00209">
    <property type="entry name" value="Inorganic_PPase"/>
    <property type="match status" value="1"/>
</dbReference>
<evidence type="ECO:0000313" key="7">
    <source>
        <dbReference type="Proteomes" id="UP001284537"/>
    </source>
</evidence>
<keyword evidence="5" id="KW-0963">Cytoplasm</keyword>
<evidence type="ECO:0000256" key="3">
    <source>
        <dbReference type="ARBA" id="ARBA00022801"/>
    </source>
</evidence>
<organism evidence="6 7">
    <name type="scientific">Methylomonas defluvii</name>
    <dbReference type="NCBI Taxonomy" id="3045149"/>
    <lineage>
        <taxon>Bacteria</taxon>
        <taxon>Pseudomonadati</taxon>
        <taxon>Pseudomonadota</taxon>
        <taxon>Gammaproteobacteria</taxon>
        <taxon>Methylococcales</taxon>
        <taxon>Methylococcaceae</taxon>
        <taxon>Methylomonas</taxon>
    </lineage>
</organism>
<keyword evidence="3 5" id="KW-0378">Hydrolase</keyword>
<dbReference type="InterPro" id="IPR008162">
    <property type="entry name" value="Pyrophosphatase"/>
</dbReference>
<feature type="binding site" evidence="5">
    <location>
        <position position="103"/>
    </location>
    <ligand>
        <name>Mg(2+)</name>
        <dbReference type="ChEBI" id="CHEBI:18420"/>
        <label>1</label>
    </ligand>
</feature>
<comment type="function">
    <text evidence="5">Catalyzes the hydrolysis of inorganic pyrophosphate (PPi) forming two phosphate ions.</text>
</comment>
<dbReference type="Gene3D" id="3.90.80.10">
    <property type="entry name" value="Inorganic pyrophosphatase"/>
    <property type="match status" value="1"/>
</dbReference>
<comment type="cofactor">
    <cofactor evidence="1 5">
        <name>Mg(2+)</name>
        <dbReference type="ChEBI" id="CHEBI:18420"/>
    </cofactor>
</comment>
<comment type="subcellular location">
    <subcellularLocation>
        <location evidence="5">Cytoplasm</location>
    </subcellularLocation>
</comment>
<name>A0ABU4UFE9_9GAMM</name>
<protein>
    <recommendedName>
        <fullName evidence="5">Inorganic pyrophosphatase</fullName>
        <ecNumber evidence="5">3.6.1.1</ecNumber>
    </recommendedName>
    <alternativeName>
        <fullName evidence="5">Pyrophosphate phospho-hydrolase</fullName>
        <shortName evidence="5">PPase</shortName>
    </alternativeName>
</protein>
<sequence>MSFMQVAAGGNIPFEINVVVEIPAFSDPVKYEVDKHTGALTVDRFMGTAMQYPCNYGYIPQTLSEDGDPVDVMIITPAPLLSGCVINCRPVGVLKMIDEAGPDPKLLAVPVPRLTPFYNHVNDYKDLQPDKLAKITHFFQHYKDLEEGKWVCVEGWGGVEDARQEILDSVGRYKTSHSSRR</sequence>
<gene>
    <name evidence="5 6" type="primary">ppa</name>
    <name evidence="6" type="ORF">QLH52_13015</name>
</gene>
<proteinExistence type="inferred from homology"/>
<feature type="binding site" evidence="5">
    <location>
        <position position="142"/>
    </location>
    <ligand>
        <name>substrate</name>
    </ligand>
</feature>
<dbReference type="RefSeq" id="WP_319961876.1">
    <property type="nucleotide sequence ID" value="NZ_JAXARY010000011.1"/>
</dbReference>
<dbReference type="PROSITE" id="PS00387">
    <property type="entry name" value="PPASE"/>
    <property type="match status" value="1"/>
</dbReference>
<dbReference type="Pfam" id="PF00719">
    <property type="entry name" value="Pyrophosphatase"/>
    <property type="match status" value="1"/>
</dbReference>
<dbReference type="NCBIfam" id="NF002317">
    <property type="entry name" value="PRK01250.1"/>
    <property type="match status" value="1"/>
</dbReference>
<feature type="binding site" evidence="5">
    <location>
        <position position="71"/>
    </location>
    <ligand>
        <name>Mg(2+)</name>
        <dbReference type="ChEBI" id="CHEBI:18420"/>
        <label>1</label>
    </ligand>
</feature>
<accession>A0ABU4UFE9</accession>
<comment type="similarity">
    <text evidence="5">Belongs to the PPase family.</text>
</comment>
<dbReference type="GO" id="GO:0004427">
    <property type="term" value="F:inorganic diphosphate phosphatase activity"/>
    <property type="evidence" value="ECO:0007669"/>
    <property type="project" value="UniProtKB-EC"/>
</dbReference>
<feature type="binding site" evidence="5">
    <location>
        <position position="56"/>
    </location>
    <ligand>
        <name>substrate</name>
    </ligand>
</feature>
<dbReference type="EC" id="3.6.1.1" evidence="5"/>
<keyword evidence="4 5" id="KW-0460">Magnesium</keyword>
<dbReference type="InterPro" id="IPR036649">
    <property type="entry name" value="Pyrophosphatase_sf"/>
</dbReference>
<feature type="binding site" evidence="5">
    <location>
        <position position="66"/>
    </location>
    <ligand>
        <name>Mg(2+)</name>
        <dbReference type="ChEBI" id="CHEBI:18420"/>
        <label>1</label>
    </ligand>
</feature>
<evidence type="ECO:0000256" key="4">
    <source>
        <dbReference type="ARBA" id="ARBA00022842"/>
    </source>
</evidence>
<dbReference type="PANTHER" id="PTHR10286">
    <property type="entry name" value="INORGANIC PYROPHOSPHATASE"/>
    <property type="match status" value="1"/>
</dbReference>
<feature type="binding site" evidence="5">
    <location>
        <position position="71"/>
    </location>
    <ligand>
        <name>Mg(2+)</name>
        <dbReference type="ChEBI" id="CHEBI:18420"/>
        <label>2</label>
    </ligand>
</feature>
<keyword evidence="2 5" id="KW-0479">Metal-binding</keyword>
<evidence type="ECO:0000256" key="1">
    <source>
        <dbReference type="ARBA" id="ARBA00001946"/>
    </source>
</evidence>
<evidence type="ECO:0000256" key="5">
    <source>
        <dbReference type="HAMAP-Rule" id="MF_00209"/>
    </source>
</evidence>
<feature type="binding site" evidence="5">
    <location>
        <position position="30"/>
    </location>
    <ligand>
        <name>substrate</name>
    </ligand>
</feature>
<dbReference type="CDD" id="cd00412">
    <property type="entry name" value="pyrophosphatase"/>
    <property type="match status" value="1"/>
</dbReference>
<feature type="binding site" evidence="5">
    <location>
        <position position="44"/>
    </location>
    <ligand>
        <name>substrate</name>
    </ligand>
</feature>
<comment type="subunit">
    <text evidence="5">Homohexamer.</text>
</comment>
<dbReference type="SUPFAM" id="SSF50324">
    <property type="entry name" value="Inorganic pyrophosphatase"/>
    <property type="match status" value="1"/>
</dbReference>